<dbReference type="AlphaFoldDB" id="A0A7V7GS52"/>
<reference evidence="2 3" key="1">
    <citation type="submission" date="2018-07" db="EMBL/GenBank/DDBJ databases">
        <title>Pseudomonas laoshanensis sp. nov., isolated from soil.</title>
        <authorList>
            <person name="Sun J."/>
            <person name="Yu L."/>
            <person name="Wang M."/>
            <person name="Zhang C."/>
        </authorList>
    </citation>
    <scope>NUCLEOTIDE SEQUENCE [LARGE SCALE GENOMIC DNA]</scope>
    <source>
        <strain evidence="2 3">Y22</strain>
    </source>
</reference>
<dbReference type="OrthoDB" id="7006393at2"/>
<dbReference type="Gene3D" id="2.60.40.3440">
    <property type="match status" value="1"/>
</dbReference>
<keyword evidence="3" id="KW-1185">Reference proteome</keyword>
<dbReference type="Proteomes" id="UP000463138">
    <property type="component" value="Unassembled WGS sequence"/>
</dbReference>
<feature type="chain" id="PRO_5030941862" description="RapA2 cadherin-like domain-containing protein" evidence="1">
    <location>
        <begin position="25"/>
        <end position="738"/>
    </location>
</feature>
<accession>A0A7V7GS52</accession>
<protein>
    <recommendedName>
        <fullName evidence="4">RapA2 cadherin-like domain-containing protein</fullName>
    </recommendedName>
</protein>
<evidence type="ECO:0000313" key="3">
    <source>
        <dbReference type="Proteomes" id="UP000463138"/>
    </source>
</evidence>
<gene>
    <name evidence="2" type="ORF">DT594_14430</name>
</gene>
<evidence type="ECO:0000256" key="1">
    <source>
        <dbReference type="SAM" id="SignalP"/>
    </source>
</evidence>
<keyword evidence="1" id="KW-0732">Signal</keyword>
<name>A0A7V7GS52_9GAMM</name>
<dbReference type="EMBL" id="QOVF01000004">
    <property type="protein sequence ID" value="KAA0693577.1"/>
    <property type="molecule type" value="Genomic_DNA"/>
</dbReference>
<organism evidence="2 3">
    <name type="scientific">Halopseudomonas laoshanensis</name>
    <dbReference type="NCBI Taxonomy" id="2268758"/>
    <lineage>
        <taxon>Bacteria</taxon>
        <taxon>Pseudomonadati</taxon>
        <taxon>Pseudomonadota</taxon>
        <taxon>Gammaproteobacteria</taxon>
        <taxon>Pseudomonadales</taxon>
        <taxon>Pseudomonadaceae</taxon>
        <taxon>Halopseudomonas</taxon>
    </lineage>
</organism>
<sequence>MNIWHKTLTTSLALAALTAGQAFGALSSLDFGPYTAASGGFPIWYQDENQLSLELCRSKAVSSRTANASMCALAADPGVFDDTLPMIFPGNWPGELFWMLAETDIPAAGNNNYELETYVAALEAAFSGDSPVDGDQVSFARIRIRATIPIPGTYVITHPYGVETIQVTGTGRRAINMTRDIGIGLPGDFDGALEGDVGPFLQSVNGPYTEVNPETGLTESFVGDPSLREPMTGSPFDTNFVRIEGPAGTIETNTFSLSGKVFDSLTPTAAEIERATYSRSGGSSSIDVFATSVGNAEVCFRESIELVGENPGSPCLVDMTGDNNGHFFGYKPAPAELPEVIVVTAVNPSGATVPTTQSRPLTDVVKITSAEYSWVNNSLTIEAVSSDEVQVPDLVAEGFGRLSKAGTTQTLSVPNLMQPPSRISVKSSAGGADTEMVSVVDDAPATGDNEPPVAANDSASTSSGVPIVINVVSNDTDPDGDIPLSIVALTQPPTGQGSVALNGSTSVLYTPPITNVPMQATFSYRAQDIRGEQSNVAQVTVSISANQAPVAVNDSAATLAIPIDIDVLANDTDPENNQPFSIVGLTQPANGQGTVSVNGSLVRYTPPATVSSAFNVTFTYQVQDALNAVSAPATVTVSVSPPPATAETINVATALLRLRSNDRQTWDLRGNTSLATGNTITIEVSTNNGPLSLGTATLSLTGQWRLSANTEGLSLPANPTATIRSAFGTVLTVPLTVR</sequence>
<feature type="signal peptide" evidence="1">
    <location>
        <begin position="1"/>
        <end position="24"/>
    </location>
</feature>
<comment type="caution">
    <text evidence="2">The sequence shown here is derived from an EMBL/GenBank/DDBJ whole genome shotgun (WGS) entry which is preliminary data.</text>
</comment>
<dbReference type="RefSeq" id="WP_149333318.1">
    <property type="nucleotide sequence ID" value="NZ_QOVF01000004.1"/>
</dbReference>
<dbReference type="Pfam" id="PF17963">
    <property type="entry name" value="Big_9"/>
    <property type="match status" value="2"/>
</dbReference>
<evidence type="ECO:0000313" key="2">
    <source>
        <dbReference type="EMBL" id="KAA0693577.1"/>
    </source>
</evidence>
<proteinExistence type="predicted"/>
<evidence type="ECO:0008006" key="4">
    <source>
        <dbReference type="Google" id="ProtNLM"/>
    </source>
</evidence>